<organism evidence="1 2">
    <name type="scientific">Schizophyllum amplum</name>
    <dbReference type="NCBI Taxonomy" id="97359"/>
    <lineage>
        <taxon>Eukaryota</taxon>
        <taxon>Fungi</taxon>
        <taxon>Dikarya</taxon>
        <taxon>Basidiomycota</taxon>
        <taxon>Agaricomycotina</taxon>
        <taxon>Agaricomycetes</taxon>
        <taxon>Agaricomycetidae</taxon>
        <taxon>Agaricales</taxon>
        <taxon>Schizophyllaceae</taxon>
        <taxon>Schizophyllum</taxon>
    </lineage>
</organism>
<keyword evidence="2" id="KW-1185">Reference proteome</keyword>
<dbReference type="AlphaFoldDB" id="A0A550C0E4"/>
<accession>A0A550C0E4</accession>
<dbReference type="EMBL" id="VDMD01000037">
    <property type="protein sequence ID" value="TRM58269.1"/>
    <property type="molecule type" value="Genomic_DNA"/>
</dbReference>
<protein>
    <submittedName>
        <fullName evidence="1">Uncharacterized protein</fullName>
    </submittedName>
</protein>
<evidence type="ECO:0000313" key="1">
    <source>
        <dbReference type="EMBL" id="TRM58269.1"/>
    </source>
</evidence>
<comment type="caution">
    <text evidence="1">The sequence shown here is derived from an EMBL/GenBank/DDBJ whole genome shotgun (WGS) entry which is preliminary data.</text>
</comment>
<sequence length="162" mass="19093">MAETSWCVPRTRHYSLDAGKYEALYAQAAPKPRRVRRGERFDLFPRVLPMHVCPPELSASVQGLSPPAYKLAWRYRTDDFHAKFCKEFGVFTGFQEYILDRFLAKYPGECAPAFDLDTEFCFIFIRTNGYKRITIEDIDLDMVEKVKDVLEEHDQPMWYRSF</sequence>
<gene>
    <name evidence="1" type="ORF">BD626DRAFT_512026</name>
</gene>
<name>A0A550C0E4_9AGAR</name>
<proteinExistence type="predicted"/>
<dbReference type="OrthoDB" id="3163554at2759"/>
<reference evidence="1 2" key="1">
    <citation type="journal article" date="2019" name="New Phytol.">
        <title>Comparative genomics reveals unique wood-decay strategies and fruiting body development in the Schizophyllaceae.</title>
        <authorList>
            <person name="Almasi E."/>
            <person name="Sahu N."/>
            <person name="Krizsan K."/>
            <person name="Balint B."/>
            <person name="Kovacs G.M."/>
            <person name="Kiss B."/>
            <person name="Cseklye J."/>
            <person name="Drula E."/>
            <person name="Henrissat B."/>
            <person name="Nagy I."/>
            <person name="Chovatia M."/>
            <person name="Adam C."/>
            <person name="LaButti K."/>
            <person name="Lipzen A."/>
            <person name="Riley R."/>
            <person name="Grigoriev I.V."/>
            <person name="Nagy L.G."/>
        </authorList>
    </citation>
    <scope>NUCLEOTIDE SEQUENCE [LARGE SCALE GENOMIC DNA]</scope>
    <source>
        <strain evidence="1 2">NL-1724</strain>
    </source>
</reference>
<dbReference type="Proteomes" id="UP000320762">
    <property type="component" value="Unassembled WGS sequence"/>
</dbReference>
<evidence type="ECO:0000313" key="2">
    <source>
        <dbReference type="Proteomes" id="UP000320762"/>
    </source>
</evidence>